<name>A0AC61RF35_9BACT</name>
<proteinExistence type="predicted"/>
<reference evidence="1" key="1">
    <citation type="submission" date="2019-04" db="EMBL/GenBank/DDBJ databases">
        <title>Microbes associate with the intestines of laboratory mice.</title>
        <authorList>
            <person name="Navarre W."/>
            <person name="Wong E."/>
            <person name="Huang K."/>
            <person name="Tropini C."/>
            <person name="Ng K."/>
            <person name="Yu B."/>
        </authorList>
    </citation>
    <scope>NUCLEOTIDE SEQUENCE</scope>
    <source>
        <strain evidence="1">NM04_E33</strain>
    </source>
</reference>
<evidence type="ECO:0000313" key="2">
    <source>
        <dbReference type="Proteomes" id="UP000306319"/>
    </source>
</evidence>
<evidence type="ECO:0000313" key="1">
    <source>
        <dbReference type="EMBL" id="TGY77939.1"/>
    </source>
</evidence>
<keyword evidence="2" id="KW-1185">Reference proteome</keyword>
<protein>
    <submittedName>
        <fullName evidence="1">FtsX-like permease family protein</fullName>
    </submittedName>
</protein>
<comment type="caution">
    <text evidence="1">The sequence shown here is derived from an EMBL/GenBank/DDBJ whole genome shotgun (WGS) entry which is preliminary data.</text>
</comment>
<organism evidence="1 2">
    <name type="scientific">Lepagella muris</name>
    <dbReference type="NCBI Taxonomy" id="3032870"/>
    <lineage>
        <taxon>Bacteria</taxon>
        <taxon>Pseudomonadati</taxon>
        <taxon>Bacteroidota</taxon>
        <taxon>Bacteroidia</taxon>
        <taxon>Bacteroidales</taxon>
        <taxon>Muribaculaceae</taxon>
        <taxon>Lepagella</taxon>
    </lineage>
</organism>
<accession>A0AC61RF35</accession>
<dbReference type="Proteomes" id="UP000306319">
    <property type="component" value="Unassembled WGS sequence"/>
</dbReference>
<sequence>MKRKLLKQMRNEWRDNVWLVIELAVVFIAIWGLSTVLWVMTKGAFTPLGVDPENVISLSTRYLKSDNPSYVNVDSVTYNDDLRQLLRELRANPNVEAVAVHGGALPFNYNYNGTGIKLIDSNDSVIYYANQRYGSPDIVKVLGIRSLTGATSDQLVEMLRNGEILVSDNQEYKLNGRNPFDLKGKRVIMEGDSSKLLKVGDVIQQIRRSEYEPSWAGGIIYPLDEDGDIWGDVVLRVKPGREMQFKEDFRNNENLRKYRNVYLSDMKRLVDIRTLTQHNDEIKIRMFSSLMIFLLVTVFLGIAGTFWFRVQQRVSEIAIRKVNGATRMDVFRRILSEGTILLLCSSLIISVLVWPFISKFMDMLREEWYVFLILELVSFALIAIGVLMALWYPAHRAMSIEPAIAIKEE</sequence>
<gene>
    <name evidence="1" type="ORF">E5331_12205</name>
</gene>
<dbReference type="EMBL" id="SRYB01000018">
    <property type="protein sequence ID" value="TGY77939.1"/>
    <property type="molecule type" value="Genomic_DNA"/>
</dbReference>